<evidence type="ECO:0000256" key="6">
    <source>
        <dbReference type="ARBA" id="ARBA00022989"/>
    </source>
</evidence>
<organism evidence="11 12">
    <name type="scientific">Phaedon cochleariae</name>
    <name type="common">Mustard beetle</name>
    <dbReference type="NCBI Taxonomy" id="80249"/>
    <lineage>
        <taxon>Eukaryota</taxon>
        <taxon>Metazoa</taxon>
        <taxon>Ecdysozoa</taxon>
        <taxon>Arthropoda</taxon>
        <taxon>Hexapoda</taxon>
        <taxon>Insecta</taxon>
        <taxon>Pterygota</taxon>
        <taxon>Neoptera</taxon>
        <taxon>Endopterygota</taxon>
        <taxon>Coleoptera</taxon>
        <taxon>Polyphaga</taxon>
        <taxon>Cucujiformia</taxon>
        <taxon>Chrysomeloidea</taxon>
        <taxon>Chrysomelidae</taxon>
        <taxon>Chrysomelinae</taxon>
        <taxon>Chrysomelini</taxon>
        <taxon>Phaedon</taxon>
    </lineage>
</organism>
<evidence type="ECO:0000313" key="12">
    <source>
        <dbReference type="Proteomes" id="UP001153737"/>
    </source>
</evidence>
<dbReference type="InterPro" id="IPR004203">
    <property type="entry name" value="Cyt_c_oxidase_su4_fam"/>
</dbReference>
<dbReference type="PRINTS" id="PR01873">
    <property type="entry name" value="CYTCOXIDASE4"/>
</dbReference>
<keyword evidence="9 10" id="KW-0472">Membrane</keyword>
<dbReference type="CDD" id="cd00922">
    <property type="entry name" value="Cyt_c_Oxidase_IV"/>
    <property type="match status" value="1"/>
</dbReference>
<dbReference type="Pfam" id="PF02936">
    <property type="entry name" value="COX4"/>
    <property type="match status" value="1"/>
</dbReference>
<dbReference type="EMBL" id="OU896707">
    <property type="protein sequence ID" value="CAG9813634.1"/>
    <property type="molecule type" value="Genomic_DNA"/>
</dbReference>
<protein>
    <recommendedName>
        <fullName evidence="10">Cytochrome c oxidase subunit 4</fullName>
    </recommendedName>
</protein>
<dbReference type="Proteomes" id="UP001153737">
    <property type="component" value="Chromosome 1"/>
</dbReference>
<gene>
    <name evidence="11" type="ORF">PHAECO_LOCUS835</name>
</gene>
<keyword evidence="6 10" id="KW-1133">Transmembrane helix</keyword>
<evidence type="ECO:0000256" key="4">
    <source>
        <dbReference type="ARBA" id="ARBA00022792"/>
    </source>
</evidence>
<reference evidence="11" key="1">
    <citation type="submission" date="2022-01" db="EMBL/GenBank/DDBJ databases">
        <authorList>
            <person name="King R."/>
        </authorList>
    </citation>
    <scope>NUCLEOTIDE SEQUENCE</scope>
</reference>
<comment type="pathway">
    <text evidence="10">Energy metabolism; oxidative phosphorylation.</text>
</comment>
<keyword evidence="8 10" id="KW-0496">Mitochondrion</keyword>
<dbReference type="GO" id="GO:0006123">
    <property type="term" value="P:mitochondrial electron transport, cytochrome c to oxygen"/>
    <property type="evidence" value="ECO:0007669"/>
    <property type="project" value="InterPro"/>
</dbReference>
<dbReference type="InterPro" id="IPR036639">
    <property type="entry name" value="Cyt_c_oxidase_su4_sf"/>
</dbReference>
<dbReference type="FunFam" id="1.10.442.10:FF:000001">
    <property type="entry name" value="Cytochrome c oxidase subunit 4 isoform 1"/>
    <property type="match status" value="1"/>
</dbReference>
<dbReference type="PANTHER" id="PTHR10707:SF10">
    <property type="entry name" value="CYTOCHROME C OXIDASE SUBUNIT 4"/>
    <property type="match status" value="1"/>
</dbReference>
<reference evidence="11" key="2">
    <citation type="submission" date="2022-10" db="EMBL/GenBank/DDBJ databases">
        <authorList>
            <consortium name="ENA_rothamsted_submissions"/>
            <consortium name="culmorum"/>
            <person name="King R."/>
        </authorList>
    </citation>
    <scope>NUCLEOTIDE SEQUENCE</scope>
</reference>
<comment type="subcellular location">
    <subcellularLocation>
        <location evidence="1 10">Mitochondrion inner membrane</location>
        <topology evidence="1 10">Single-pass membrane protein</topology>
    </subcellularLocation>
</comment>
<comment type="subunit">
    <text evidence="10">Component of the cytochrome c oxidase (complex IV, CIV), a multisubunit enzyme composed of 14 subunits.</text>
</comment>
<evidence type="ECO:0000256" key="2">
    <source>
        <dbReference type="ARBA" id="ARBA00008135"/>
    </source>
</evidence>
<comment type="function">
    <text evidence="10">Component of the cytochrome c oxidase, the last enzyme in the mitochondrial electron transport chain which drives oxidative phosphorylation.</text>
</comment>
<evidence type="ECO:0000256" key="7">
    <source>
        <dbReference type="ARBA" id="ARBA00023002"/>
    </source>
</evidence>
<evidence type="ECO:0000256" key="1">
    <source>
        <dbReference type="ARBA" id="ARBA00004434"/>
    </source>
</evidence>
<keyword evidence="5" id="KW-0809">Transit peptide</keyword>
<evidence type="ECO:0000256" key="10">
    <source>
        <dbReference type="RuleBase" id="RU367145"/>
    </source>
</evidence>
<evidence type="ECO:0000256" key="5">
    <source>
        <dbReference type="ARBA" id="ARBA00022946"/>
    </source>
</evidence>
<keyword evidence="4 10" id="KW-0999">Mitochondrion inner membrane</keyword>
<dbReference type="InterPro" id="IPR013288">
    <property type="entry name" value="Cyt_c_oxidase_su4"/>
</dbReference>
<sequence length="179" mass="21146">MGYMHNRSKYWLDRVGTREMVCFGMNGQPMYVDDVSFPCPAIRYKETTPQIKALYEKQKGDWKLLTKDEKKALYRANFCQTYAEFQTRPNGEWMAITGMSLIFCCAGVWLYLFMVLFVYSGLPDSFHPSHVRAQMRRVIDMQADPIQGLCSNWDYEKNDWKVKKWNTPQNPFVRCTDDE</sequence>
<evidence type="ECO:0000256" key="3">
    <source>
        <dbReference type="ARBA" id="ARBA00022692"/>
    </source>
</evidence>
<proteinExistence type="inferred from homology"/>
<accession>A0A9N9S9N7</accession>
<dbReference type="Gene3D" id="1.10.442.10">
    <property type="entry name" value="Cytochrome c oxidase subunit IV"/>
    <property type="match status" value="1"/>
</dbReference>
<comment type="similarity">
    <text evidence="2 10">Belongs to the cytochrome c oxidase IV family.</text>
</comment>
<evidence type="ECO:0000256" key="9">
    <source>
        <dbReference type="ARBA" id="ARBA00023136"/>
    </source>
</evidence>
<name>A0A9N9S9N7_PHACE</name>
<keyword evidence="3 10" id="KW-0812">Transmembrane</keyword>
<feature type="transmembrane region" description="Helical" evidence="10">
    <location>
        <begin position="93"/>
        <end position="119"/>
    </location>
</feature>
<dbReference type="OrthoDB" id="186013at2759"/>
<dbReference type="GO" id="GO:0045277">
    <property type="term" value="C:respiratory chain complex IV"/>
    <property type="evidence" value="ECO:0007669"/>
    <property type="project" value="InterPro"/>
</dbReference>
<keyword evidence="12" id="KW-1185">Reference proteome</keyword>
<dbReference type="SUPFAM" id="SSF81406">
    <property type="entry name" value="Mitochondrial cytochrome c oxidase subunit IV"/>
    <property type="match status" value="1"/>
</dbReference>
<dbReference type="GO" id="GO:0016491">
    <property type="term" value="F:oxidoreductase activity"/>
    <property type="evidence" value="ECO:0007669"/>
    <property type="project" value="UniProtKB-KW"/>
</dbReference>
<dbReference type="PANTHER" id="PTHR10707">
    <property type="entry name" value="CYTOCHROME C OXIDASE SUBUNIT IV"/>
    <property type="match status" value="1"/>
</dbReference>
<dbReference type="GO" id="GO:0005743">
    <property type="term" value="C:mitochondrial inner membrane"/>
    <property type="evidence" value="ECO:0007669"/>
    <property type="project" value="UniProtKB-SubCell"/>
</dbReference>
<dbReference type="AlphaFoldDB" id="A0A9N9S9N7"/>
<evidence type="ECO:0000313" key="11">
    <source>
        <dbReference type="EMBL" id="CAG9813634.1"/>
    </source>
</evidence>
<evidence type="ECO:0000256" key="8">
    <source>
        <dbReference type="ARBA" id="ARBA00023128"/>
    </source>
</evidence>
<keyword evidence="7" id="KW-0560">Oxidoreductase</keyword>